<organism evidence="8 9">
    <name type="scientific">Desulfosporosinus hippei DSM 8344</name>
    <dbReference type="NCBI Taxonomy" id="1121419"/>
    <lineage>
        <taxon>Bacteria</taxon>
        <taxon>Bacillati</taxon>
        <taxon>Bacillota</taxon>
        <taxon>Clostridia</taxon>
        <taxon>Eubacteriales</taxon>
        <taxon>Desulfitobacteriaceae</taxon>
        <taxon>Desulfosporosinus</taxon>
    </lineage>
</organism>
<dbReference type="SUPFAM" id="SSF52833">
    <property type="entry name" value="Thioredoxin-like"/>
    <property type="match status" value="1"/>
</dbReference>
<accession>A0A1G7VPM3</accession>
<evidence type="ECO:0000313" key="9">
    <source>
        <dbReference type="Proteomes" id="UP000198656"/>
    </source>
</evidence>
<feature type="transmembrane region" description="Helical" evidence="6">
    <location>
        <begin position="281"/>
        <end position="299"/>
    </location>
</feature>
<dbReference type="AlphaFoldDB" id="A0A1G7VPM3"/>
<keyword evidence="9" id="KW-1185">Reference proteome</keyword>
<feature type="transmembrane region" description="Helical" evidence="6">
    <location>
        <begin position="170"/>
        <end position="193"/>
    </location>
</feature>
<evidence type="ECO:0000256" key="3">
    <source>
        <dbReference type="ARBA" id="ARBA00022692"/>
    </source>
</evidence>
<evidence type="ECO:0000313" key="8">
    <source>
        <dbReference type="EMBL" id="SDG61762.1"/>
    </source>
</evidence>
<dbReference type="EMBL" id="FNCP01000004">
    <property type="protein sequence ID" value="SDG61762.1"/>
    <property type="molecule type" value="Genomic_DNA"/>
</dbReference>
<dbReference type="GO" id="GO:0016020">
    <property type="term" value="C:membrane"/>
    <property type="evidence" value="ECO:0007669"/>
    <property type="project" value="UniProtKB-SubCell"/>
</dbReference>
<proteinExistence type="inferred from homology"/>
<comment type="subcellular location">
    <subcellularLocation>
        <location evidence="1">Membrane</location>
        <topology evidence="1">Multi-pass membrane protein</topology>
    </subcellularLocation>
</comment>
<sequence length="302" mass="32243">MVLALEKEYRDKVNFIVVDIDDPQGQALARQFDIYYIPAFFVLDQQGQITYSASGPQSKSVLDNALNSGNPNSAWYESFFNDTLPRVLSNGGVTILLFVFLGGLMTSLSPCILSMLPVMLGYIGGLEKPSKTKGFITSTSFVLGLAATFALLGIAASLLGKVFGQIGSAWLYIIALFAIIMGLQLIGVVNINLPGLQAMPEKKGGVLGSFGVGLLFGLVASPCATPVLAVLMTYVAGQGVLWYGGLLLFIYGLGHGLPLIIAGTFTAVLKSLPRLQRWSHYITLLSGGLLIVLGLYFFTRTG</sequence>
<gene>
    <name evidence="8" type="ORF">SAMN05443529_104193</name>
</gene>
<evidence type="ECO:0000256" key="1">
    <source>
        <dbReference type="ARBA" id="ARBA00004141"/>
    </source>
</evidence>
<dbReference type="InterPro" id="IPR036249">
    <property type="entry name" value="Thioredoxin-like_sf"/>
</dbReference>
<evidence type="ECO:0000256" key="6">
    <source>
        <dbReference type="SAM" id="Phobius"/>
    </source>
</evidence>
<dbReference type="STRING" id="1121419.SAMN05443529_104193"/>
<keyword evidence="3 6" id="KW-0812">Transmembrane</keyword>
<dbReference type="Proteomes" id="UP000198656">
    <property type="component" value="Unassembled WGS sequence"/>
</dbReference>
<dbReference type="InterPro" id="IPR003834">
    <property type="entry name" value="Cyt_c_assmbl_TM_dom"/>
</dbReference>
<evidence type="ECO:0000256" key="4">
    <source>
        <dbReference type="ARBA" id="ARBA00022989"/>
    </source>
</evidence>
<feature type="domain" description="Cytochrome C biogenesis protein transmembrane" evidence="7">
    <location>
        <begin position="95"/>
        <end position="300"/>
    </location>
</feature>
<dbReference type="GO" id="GO:0017004">
    <property type="term" value="P:cytochrome complex assembly"/>
    <property type="evidence" value="ECO:0007669"/>
    <property type="project" value="InterPro"/>
</dbReference>
<feature type="transmembrane region" description="Helical" evidence="6">
    <location>
        <begin position="135"/>
        <end position="158"/>
    </location>
</feature>
<evidence type="ECO:0000259" key="7">
    <source>
        <dbReference type="Pfam" id="PF02683"/>
    </source>
</evidence>
<evidence type="ECO:0000256" key="5">
    <source>
        <dbReference type="ARBA" id="ARBA00023136"/>
    </source>
</evidence>
<evidence type="ECO:0000256" key="2">
    <source>
        <dbReference type="ARBA" id="ARBA00006143"/>
    </source>
</evidence>
<dbReference type="Gene3D" id="3.40.30.10">
    <property type="entry name" value="Glutaredoxin"/>
    <property type="match status" value="1"/>
</dbReference>
<dbReference type="Pfam" id="PF02683">
    <property type="entry name" value="DsbD_TM"/>
    <property type="match status" value="1"/>
</dbReference>
<name>A0A1G7VPM3_9FIRM</name>
<dbReference type="PANTHER" id="PTHR31272:SF6">
    <property type="entry name" value="CYTOCHROME C-TYPE BIOGENESIS CCDA-LIKE CHLOROPLASTIC PROTEIN"/>
    <property type="match status" value="1"/>
</dbReference>
<feature type="transmembrane region" description="Helical" evidence="6">
    <location>
        <begin position="241"/>
        <end position="269"/>
    </location>
</feature>
<dbReference type="InterPro" id="IPR051790">
    <property type="entry name" value="Cytochrome_c-biogenesis_DsbD"/>
</dbReference>
<keyword evidence="4 6" id="KW-1133">Transmembrane helix</keyword>
<protein>
    <submittedName>
        <fullName evidence="8">Cytochrome c-type biogenesis protein</fullName>
    </submittedName>
</protein>
<dbReference type="PANTHER" id="PTHR31272">
    <property type="entry name" value="CYTOCHROME C-TYPE BIOGENESIS PROTEIN HI_1454-RELATED"/>
    <property type="match status" value="1"/>
</dbReference>
<feature type="transmembrane region" description="Helical" evidence="6">
    <location>
        <begin position="205"/>
        <end position="235"/>
    </location>
</feature>
<feature type="transmembrane region" description="Helical" evidence="6">
    <location>
        <begin position="95"/>
        <end position="123"/>
    </location>
</feature>
<comment type="similarity">
    <text evidence="2">Belongs to the DsbD family.</text>
</comment>
<reference evidence="9" key="1">
    <citation type="submission" date="2016-10" db="EMBL/GenBank/DDBJ databases">
        <authorList>
            <person name="Varghese N."/>
            <person name="Submissions S."/>
        </authorList>
    </citation>
    <scope>NUCLEOTIDE SEQUENCE [LARGE SCALE GENOMIC DNA]</scope>
    <source>
        <strain evidence="9">DSM 8344</strain>
    </source>
</reference>
<keyword evidence="5 6" id="KW-0472">Membrane</keyword>